<organism evidence="2 3">
    <name type="scientific">Haemonchus contortus</name>
    <name type="common">Barber pole worm</name>
    <dbReference type="NCBI Taxonomy" id="6289"/>
    <lineage>
        <taxon>Eukaryota</taxon>
        <taxon>Metazoa</taxon>
        <taxon>Ecdysozoa</taxon>
        <taxon>Nematoda</taxon>
        <taxon>Chromadorea</taxon>
        <taxon>Rhabditida</taxon>
        <taxon>Rhabditina</taxon>
        <taxon>Rhabditomorpha</taxon>
        <taxon>Strongyloidea</taxon>
        <taxon>Trichostrongylidae</taxon>
        <taxon>Haemonchus</taxon>
    </lineage>
</organism>
<reference evidence="3" key="1">
    <citation type="submission" date="2020-12" db="UniProtKB">
        <authorList>
            <consortium name="WormBaseParasite"/>
        </authorList>
    </citation>
    <scope>IDENTIFICATION</scope>
    <source>
        <strain evidence="3">MHco3</strain>
    </source>
</reference>
<dbReference type="PANTHER" id="PTHR23021:SF82">
    <property type="entry name" value="G PROTEIN-COUPLED RECEPTOR"/>
    <property type="match status" value="1"/>
</dbReference>
<keyword evidence="1" id="KW-0812">Transmembrane</keyword>
<feature type="transmembrane region" description="Helical" evidence="1">
    <location>
        <begin position="90"/>
        <end position="117"/>
    </location>
</feature>
<keyword evidence="1" id="KW-1133">Transmembrane helix</keyword>
<dbReference type="PANTHER" id="PTHR23021">
    <property type="entry name" value="SERPENTINE RECEPTOR, CLASS T"/>
    <property type="match status" value="1"/>
</dbReference>
<dbReference type="InterPro" id="IPR019425">
    <property type="entry name" value="7TM_GPCR_serpentine_rcpt_Srt"/>
</dbReference>
<dbReference type="WBParaSite" id="HCON_00120280-00001">
    <property type="protein sequence ID" value="HCON_00120280-00001"/>
    <property type="gene ID" value="HCON_00120280"/>
</dbReference>
<dbReference type="AlphaFoldDB" id="A0A7I4YMV9"/>
<evidence type="ECO:0000256" key="1">
    <source>
        <dbReference type="SAM" id="Phobius"/>
    </source>
</evidence>
<dbReference type="OrthoDB" id="5833348at2759"/>
<evidence type="ECO:0000313" key="3">
    <source>
        <dbReference type="WBParaSite" id="HCON_00120280-00001"/>
    </source>
</evidence>
<evidence type="ECO:0000313" key="2">
    <source>
        <dbReference type="Proteomes" id="UP000025227"/>
    </source>
</evidence>
<sequence>MWTDPEIKKMSMYRLMNQINIIDFFQLLCHFVSGFFAIYPEIIHRSPFFSSFIGSTANSLWQAMFPYIFVLSIGRILIIKKKMDPNKLALPIRVILFVGWLFTITVWLWSWFGMAFVFGKIGWKYDYSMWSSPYLKFLELGWCVPTLLTSYLIYLGIIVHFELSKRHVSSTRSHRHEFLIFCHATLLNGYILGLMACFHASELFGFTENYHHCIINCIWILFSYLNPILLIVLNRTVRQKFLHFVFFKKMTLSSPKQITTVPFQGRVVTVG</sequence>
<proteinExistence type="predicted"/>
<feature type="transmembrane region" description="Helical" evidence="1">
    <location>
        <begin position="59"/>
        <end position="78"/>
    </location>
</feature>
<name>A0A7I4YMV9_HAECO</name>
<keyword evidence="1" id="KW-0472">Membrane</keyword>
<feature type="transmembrane region" description="Helical" evidence="1">
    <location>
        <begin position="21"/>
        <end position="39"/>
    </location>
</feature>
<accession>A0A7I4YMV9</accession>
<dbReference type="Proteomes" id="UP000025227">
    <property type="component" value="Unplaced"/>
</dbReference>
<feature type="transmembrane region" description="Helical" evidence="1">
    <location>
        <begin position="213"/>
        <end position="233"/>
    </location>
</feature>
<protein>
    <submittedName>
        <fullName evidence="3">Serpentine Receptor, class T</fullName>
    </submittedName>
</protein>
<feature type="transmembrane region" description="Helical" evidence="1">
    <location>
        <begin position="137"/>
        <end position="157"/>
    </location>
</feature>
<keyword evidence="2" id="KW-1185">Reference proteome</keyword>
<dbReference type="OMA" id="WHNAELW"/>
<dbReference type="SUPFAM" id="SSF81321">
    <property type="entry name" value="Family A G protein-coupled receptor-like"/>
    <property type="match status" value="1"/>
</dbReference>
<dbReference type="Pfam" id="PF10321">
    <property type="entry name" value="7TM_GPCR_Srt"/>
    <property type="match status" value="1"/>
</dbReference>
<feature type="transmembrane region" description="Helical" evidence="1">
    <location>
        <begin position="178"/>
        <end position="201"/>
    </location>
</feature>